<dbReference type="InterPro" id="IPR002401">
    <property type="entry name" value="Cyt_P450_E_grp-I"/>
</dbReference>
<keyword evidence="8" id="KW-0492">Microsome</keyword>
<evidence type="ECO:0000256" key="14">
    <source>
        <dbReference type="RuleBase" id="RU000461"/>
    </source>
</evidence>
<evidence type="ECO:0000256" key="8">
    <source>
        <dbReference type="ARBA" id="ARBA00022848"/>
    </source>
</evidence>
<dbReference type="KEGG" id="apln:108735468"/>
<dbReference type="PANTHER" id="PTHR24292">
    <property type="entry name" value="CYTOCHROME P450"/>
    <property type="match status" value="1"/>
</dbReference>
<dbReference type="InterPro" id="IPR050476">
    <property type="entry name" value="Insect_CytP450_Detox"/>
</dbReference>
<evidence type="ECO:0000256" key="6">
    <source>
        <dbReference type="ARBA" id="ARBA00022723"/>
    </source>
</evidence>
<dbReference type="Gene3D" id="1.10.630.10">
    <property type="entry name" value="Cytochrome P450"/>
    <property type="match status" value="1"/>
</dbReference>
<dbReference type="SUPFAM" id="SSF48264">
    <property type="entry name" value="Cytochrome P450"/>
    <property type="match status" value="1"/>
</dbReference>
<reference evidence="17" key="1">
    <citation type="submission" date="2025-08" db="UniProtKB">
        <authorList>
            <consortium name="RefSeq"/>
        </authorList>
    </citation>
    <scope>IDENTIFICATION</scope>
    <source>
        <tissue evidence="17">Entire body</tissue>
    </source>
</reference>
<dbReference type="InterPro" id="IPR017972">
    <property type="entry name" value="Cyt_P450_CS"/>
</dbReference>
<evidence type="ECO:0000256" key="11">
    <source>
        <dbReference type="ARBA" id="ARBA00023033"/>
    </source>
</evidence>
<name>A0A1W4WG78_AGRPL</name>
<evidence type="ECO:0000313" key="17">
    <source>
        <dbReference type="RefSeq" id="XP_018322929.1"/>
    </source>
</evidence>
<keyword evidence="9 14" id="KW-0560">Oxidoreductase</keyword>
<feature type="transmembrane region" description="Helical" evidence="15">
    <location>
        <begin position="6"/>
        <end position="25"/>
    </location>
</feature>
<dbReference type="FunFam" id="1.10.630.10:FF:000042">
    <property type="entry name" value="Cytochrome P450"/>
    <property type="match status" value="1"/>
</dbReference>
<keyword evidence="7" id="KW-0256">Endoplasmic reticulum</keyword>
<dbReference type="PRINTS" id="PR00463">
    <property type="entry name" value="EP450I"/>
</dbReference>
<dbReference type="InParanoid" id="A0A1W4WG78"/>
<keyword evidence="11 14" id="KW-0503">Monooxygenase</keyword>
<keyword evidence="16" id="KW-1185">Reference proteome</keyword>
<proteinExistence type="inferred from homology"/>
<dbReference type="InterPro" id="IPR001128">
    <property type="entry name" value="Cyt_P450"/>
</dbReference>
<keyword evidence="5 13" id="KW-0349">Heme</keyword>
<evidence type="ECO:0000256" key="12">
    <source>
        <dbReference type="ARBA" id="ARBA00023136"/>
    </source>
</evidence>
<dbReference type="STRING" id="224129.A0A1W4WG78"/>
<dbReference type="Pfam" id="PF00067">
    <property type="entry name" value="p450"/>
    <property type="match status" value="1"/>
</dbReference>
<comment type="similarity">
    <text evidence="4 14">Belongs to the cytochrome P450 family.</text>
</comment>
<gene>
    <name evidence="17" type="primary">LOC108735468</name>
</gene>
<dbReference type="InterPro" id="IPR036396">
    <property type="entry name" value="Cyt_P450_sf"/>
</dbReference>
<evidence type="ECO:0000256" key="10">
    <source>
        <dbReference type="ARBA" id="ARBA00023004"/>
    </source>
</evidence>
<keyword evidence="15" id="KW-1133">Transmembrane helix</keyword>
<dbReference type="AlphaFoldDB" id="A0A1W4WG78"/>
<dbReference type="OrthoDB" id="2789670at2759"/>
<comment type="cofactor">
    <cofactor evidence="1 13">
        <name>heme</name>
        <dbReference type="ChEBI" id="CHEBI:30413"/>
    </cofactor>
</comment>
<keyword evidence="15" id="KW-0812">Transmembrane</keyword>
<dbReference type="GO" id="GO:0016705">
    <property type="term" value="F:oxidoreductase activity, acting on paired donors, with incorporation or reduction of molecular oxygen"/>
    <property type="evidence" value="ECO:0007669"/>
    <property type="project" value="InterPro"/>
</dbReference>
<evidence type="ECO:0000256" key="15">
    <source>
        <dbReference type="SAM" id="Phobius"/>
    </source>
</evidence>
<evidence type="ECO:0000256" key="9">
    <source>
        <dbReference type="ARBA" id="ARBA00023002"/>
    </source>
</evidence>
<sequence>MVLETLLMSSSVLLVILAVCVVLYYKWCFTYWKRKNVFTLPPSIPFGNAKENFYRQVSFAHSIIRLYRIIKSKGLQYGGYYMLWKPIFIPVDPNLIKLILNKDFDHFTNTVNYSNEKTDPLSGNLFFLKGDKWRLIRSKLSSTFTSGKNKSMLNTMVKCTEHMPNILDRANEQGEAIEVKEFYARFTTDLIGACALGVNCSALLDENSPYRDHGRRIFDIRPNQTIKSLLYMAMPNVLKFFNVSINRKDVESFFLNTAKEIVEYRKKNNIVNKDFISLLMSMMNKEISVEIKTGRSKNPDGERIFYSQNGLTQNEIGCQAFVFFQAGFEMASTCLTFLTYELCLNQDVQDKLRNEIVDVLDKYNGEITYEAINEMTYLDQCVYEALRKHPPFIPIHRECTKTYKVPDTDLVIEKGTPVFISAWAIQHDPEHYPDPERFNPERFSKENKAKRNPYTFLSFGEGPRFCIGMRFGLLEVKVGIASILPKYKFSISPKMQVPIEYDPNEFTLTAKGGIWLNVDKI</sequence>
<evidence type="ECO:0000313" key="16">
    <source>
        <dbReference type="Proteomes" id="UP000192223"/>
    </source>
</evidence>
<evidence type="ECO:0000256" key="1">
    <source>
        <dbReference type="ARBA" id="ARBA00001971"/>
    </source>
</evidence>
<dbReference type="CDD" id="cd11056">
    <property type="entry name" value="CYP6-like"/>
    <property type="match status" value="1"/>
</dbReference>
<evidence type="ECO:0000256" key="5">
    <source>
        <dbReference type="ARBA" id="ARBA00022617"/>
    </source>
</evidence>
<dbReference type="GeneID" id="108735468"/>
<dbReference type="GO" id="GO:0020037">
    <property type="term" value="F:heme binding"/>
    <property type="evidence" value="ECO:0007669"/>
    <property type="project" value="InterPro"/>
</dbReference>
<evidence type="ECO:0000256" key="4">
    <source>
        <dbReference type="ARBA" id="ARBA00010617"/>
    </source>
</evidence>
<evidence type="ECO:0000256" key="3">
    <source>
        <dbReference type="ARBA" id="ARBA00004406"/>
    </source>
</evidence>
<accession>A0A1W4WG78</accession>
<comment type="subcellular location">
    <subcellularLocation>
        <location evidence="3">Endoplasmic reticulum membrane</location>
        <topology evidence="3">Peripheral membrane protein</topology>
    </subcellularLocation>
    <subcellularLocation>
        <location evidence="2">Microsome membrane</location>
        <topology evidence="2">Peripheral membrane protein</topology>
    </subcellularLocation>
</comment>
<dbReference type="GO" id="GO:0005789">
    <property type="term" value="C:endoplasmic reticulum membrane"/>
    <property type="evidence" value="ECO:0007669"/>
    <property type="project" value="UniProtKB-SubCell"/>
</dbReference>
<evidence type="ECO:0000256" key="13">
    <source>
        <dbReference type="PIRSR" id="PIRSR602401-1"/>
    </source>
</evidence>
<dbReference type="Proteomes" id="UP000192223">
    <property type="component" value="Unplaced"/>
</dbReference>
<dbReference type="GO" id="GO:0005506">
    <property type="term" value="F:iron ion binding"/>
    <property type="evidence" value="ECO:0007669"/>
    <property type="project" value="InterPro"/>
</dbReference>
<keyword evidence="12 15" id="KW-0472">Membrane</keyword>
<evidence type="ECO:0000256" key="7">
    <source>
        <dbReference type="ARBA" id="ARBA00022824"/>
    </source>
</evidence>
<dbReference type="RefSeq" id="XP_018322929.1">
    <property type="nucleotide sequence ID" value="XM_018467427.2"/>
</dbReference>
<dbReference type="PROSITE" id="PS00086">
    <property type="entry name" value="CYTOCHROME_P450"/>
    <property type="match status" value="1"/>
</dbReference>
<keyword evidence="10 13" id="KW-0408">Iron</keyword>
<evidence type="ECO:0000256" key="2">
    <source>
        <dbReference type="ARBA" id="ARBA00004174"/>
    </source>
</evidence>
<keyword evidence="6 13" id="KW-0479">Metal-binding</keyword>
<dbReference type="FunCoup" id="A0A1W4WG78">
    <property type="interactions" value="130"/>
</dbReference>
<dbReference type="PRINTS" id="PR00385">
    <property type="entry name" value="P450"/>
</dbReference>
<dbReference type="PANTHER" id="PTHR24292:SF100">
    <property type="entry name" value="CYTOCHROME P450 6A16, ISOFORM B-RELATED"/>
    <property type="match status" value="1"/>
</dbReference>
<protein>
    <submittedName>
        <fullName evidence="17">Probable cytochrome P450 6a20</fullName>
    </submittedName>
</protein>
<feature type="binding site" description="axial binding residue" evidence="13">
    <location>
        <position position="466"/>
    </location>
    <ligand>
        <name>heme</name>
        <dbReference type="ChEBI" id="CHEBI:30413"/>
    </ligand>
    <ligandPart>
        <name>Fe</name>
        <dbReference type="ChEBI" id="CHEBI:18248"/>
    </ligandPart>
</feature>
<organism evidence="16 17">
    <name type="scientific">Agrilus planipennis</name>
    <name type="common">Emerald ash borer</name>
    <name type="synonym">Agrilus marcopoli</name>
    <dbReference type="NCBI Taxonomy" id="224129"/>
    <lineage>
        <taxon>Eukaryota</taxon>
        <taxon>Metazoa</taxon>
        <taxon>Ecdysozoa</taxon>
        <taxon>Arthropoda</taxon>
        <taxon>Hexapoda</taxon>
        <taxon>Insecta</taxon>
        <taxon>Pterygota</taxon>
        <taxon>Neoptera</taxon>
        <taxon>Endopterygota</taxon>
        <taxon>Coleoptera</taxon>
        <taxon>Polyphaga</taxon>
        <taxon>Elateriformia</taxon>
        <taxon>Buprestoidea</taxon>
        <taxon>Buprestidae</taxon>
        <taxon>Agrilinae</taxon>
        <taxon>Agrilus</taxon>
    </lineage>
</organism>
<dbReference type="GO" id="GO:0004497">
    <property type="term" value="F:monooxygenase activity"/>
    <property type="evidence" value="ECO:0007669"/>
    <property type="project" value="UniProtKB-KW"/>
</dbReference>